<dbReference type="Proteomes" id="UP000651482">
    <property type="component" value="Unassembled WGS sequence"/>
</dbReference>
<protein>
    <submittedName>
        <fullName evidence="1">Uncharacterized protein</fullName>
    </submittedName>
</protein>
<sequence length="59" mass="6569">MKGFKIPSIPPTTNKTIRFPNDLLEEVEAMIQGKNCTFSAFVIEAVREALASLKEENEA</sequence>
<dbReference type="AlphaFoldDB" id="A0A926D6S5"/>
<keyword evidence="2" id="KW-1185">Reference proteome</keyword>
<dbReference type="InterPro" id="IPR013321">
    <property type="entry name" value="Arc_rbn_hlx_hlx"/>
</dbReference>
<accession>A0A926D6S5</accession>
<reference evidence="1" key="1">
    <citation type="submission" date="2020-08" db="EMBL/GenBank/DDBJ databases">
        <title>Genome public.</title>
        <authorList>
            <person name="Liu C."/>
            <person name="Sun Q."/>
        </authorList>
    </citation>
    <scope>NUCLEOTIDE SEQUENCE</scope>
    <source>
        <strain evidence="1">NSJ-40</strain>
    </source>
</reference>
<gene>
    <name evidence="1" type="ORF">IAG03_05440</name>
</gene>
<name>A0A926D6S5_9FIRM</name>
<comment type="caution">
    <text evidence="1">The sequence shown here is derived from an EMBL/GenBank/DDBJ whole genome shotgun (WGS) entry which is preliminary data.</text>
</comment>
<dbReference type="Gene3D" id="1.10.1220.10">
    <property type="entry name" value="Met repressor-like"/>
    <property type="match status" value="1"/>
</dbReference>
<dbReference type="GO" id="GO:0006355">
    <property type="term" value="P:regulation of DNA-templated transcription"/>
    <property type="evidence" value="ECO:0007669"/>
    <property type="project" value="InterPro"/>
</dbReference>
<evidence type="ECO:0000313" key="2">
    <source>
        <dbReference type="Proteomes" id="UP000651482"/>
    </source>
</evidence>
<evidence type="ECO:0000313" key="1">
    <source>
        <dbReference type="EMBL" id="MBC8533455.1"/>
    </source>
</evidence>
<dbReference type="NCBIfam" id="NF041551">
    <property type="entry name" value="YlcI_YnfO_N"/>
    <property type="match status" value="1"/>
</dbReference>
<proteinExistence type="predicted"/>
<organism evidence="1 2">
    <name type="scientific">Yeguia hominis</name>
    <dbReference type="NCBI Taxonomy" id="2763662"/>
    <lineage>
        <taxon>Bacteria</taxon>
        <taxon>Bacillati</taxon>
        <taxon>Bacillota</taxon>
        <taxon>Clostridia</taxon>
        <taxon>Eubacteriales</taxon>
        <taxon>Yeguiaceae</taxon>
        <taxon>Yeguia</taxon>
    </lineage>
</organism>
<dbReference type="RefSeq" id="WP_249318835.1">
    <property type="nucleotide sequence ID" value="NZ_JACRSN010000006.1"/>
</dbReference>
<dbReference type="EMBL" id="JACRSN010000006">
    <property type="protein sequence ID" value="MBC8533455.1"/>
    <property type="molecule type" value="Genomic_DNA"/>
</dbReference>